<evidence type="ECO:0000256" key="1">
    <source>
        <dbReference type="ARBA" id="ARBA00022692"/>
    </source>
</evidence>
<evidence type="ECO:0000256" key="3">
    <source>
        <dbReference type="ARBA" id="ARBA00023136"/>
    </source>
</evidence>
<keyword evidence="3 4" id="KW-0472">Membrane</keyword>
<reference evidence="6" key="1">
    <citation type="submission" date="2020-02" db="EMBL/GenBank/DDBJ databases">
        <authorList>
            <person name="Meier V. D."/>
        </authorList>
    </citation>
    <scope>NUCLEOTIDE SEQUENCE</scope>
    <source>
        <strain evidence="6">AVDCRST_MAG39</strain>
    </source>
</reference>
<gene>
    <name evidence="6" type="ORF">AVDCRST_MAG39-935</name>
</gene>
<keyword evidence="1 4" id="KW-0812">Transmembrane</keyword>
<dbReference type="AlphaFoldDB" id="A0A6J4SCR8"/>
<accession>A0A6J4SCR8</accession>
<feature type="domain" description="HIG1" evidence="5">
    <location>
        <begin position="1"/>
        <end position="68"/>
    </location>
</feature>
<feature type="transmembrane region" description="Helical" evidence="4">
    <location>
        <begin position="6"/>
        <end position="26"/>
    </location>
</feature>
<evidence type="ECO:0000259" key="5">
    <source>
        <dbReference type="PROSITE" id="PS51503"/>
    </source>
</evidence>
<dbReference type="InterPro" id="IPR007667">
    <property type="entry name" value="Hypoxia_induced_domain"/>
</dbReference>
<name>A0A6J4SCR8_9SPHN</name>
<protein>
    <recommendedName>
        <fullName evidence="5">HIG1 domain-containing protein</fullName>
    </recommendedName>
</protein>
<dbReference type="EMBL" id="CADCVW010000041">
    <property type="protein sequence ID" value="CAA9494845.1"/>
    <property type="molecule type" value="Genomic_DNA"/>
</dbReference>
<evidence type="ECO:0000256" key="4">
    <source>
        <dbReference type="SAM" id="Phobius"/>
    </source>
</evidence>
<sequence>MPTGIIALFIVLAALATLAMLVRGVVVMGRGNDPTGSRSQALMRARVKWQAITIVLVVVALLLFQGAS</sequence>
<proteinExistence type="predicted"/>
<feature type="transmembrane region" description="Helical" evidence="4">
    <location>
        <begin position="47"/>
        <end position="67"/>
    </location>
</feature>
<dbReference type="Pfam" id="PF04588">
    <property type="entry name" value="HIG_1_N"/>
    <property type="match status" value="1"/>
</dbReference>
<organism evidence="6">
    <name type="scientific">uncultured Sphingomonadaceae bacterium</name>
    <dbReference type="NCBI Taxonomy" id="169976"/>
    <lineage>
        <taxon>Bacteria</taxon>
        <taxon>Pseudomonadati</taxon>
        <taxon>Pseudomonadota</taxon>
        <taxon>Alphaproteobacteria</taxon>
        <taxon>Sphingomonadales</taxon>
        <taxon>Sphingomonadaceae</taxon>
        <taxon>environmental samples</taxon>
    </lineage>
</organism>
<keyword evidence="2 4" id="KW-1133">Transmembrane helix</keyword>
<evidence type="ECO:0000313" key="6">
    <source>
        <dbReference type="EMBL" id="CAA9494845.1"/>
    </source>
</evidence>
<dbReference type="PROSITE" id="PS51503">
    <property type="entry name" value="HIG1"/>
    <property type="match status" value="1"/>
</dbReference>
<evidence type="ECO:0000256" key="2">
    <source>
        <dbReference type="ARBA" id="ARBA00022989"/>
    </source>
</evidence>